<dbReference type="Pfam" id="PF12833">
    <property type="entry name" value="HTH_18"/>
    <property type="match status" value="1"/>
</dbReference>
<dbReference type="RefSeq" id="WP_377525349.1">
    <property type="nucleotide sequence ID" value="NZ_JAQFVF010000080.1"/>
</dbReference>
<dbReference type="InterPro" id="IPR020449">
    <property type="entry name" value="Tscrpt_reg_AraC-type_HTH"/>
</dbReference>
<sequence>MLIVDDEEIITEGLYDVFRKMDLDLDLCKAYSGQEALEWMYRTRVDIVLSDIRMPGMGGLELMENIRKNWPHCKLIFLTGYNDFDYVYTAIQTKGVRYLLKSEGYDKIIRAVTEAITDLENSLKMDNLLQRSRENLHTLETLAQGNYFRYLLQGGNATGDLEGDFRKLSITLDPAFPVLIAIGDVKNGSLYSSFAERQEMTLAVKFLAQDFLEARTKSLGIIDRYGNLFWLIQPLHHPGMGEGDEYTRTVHFLEGQFEMIQRVCKESLDVSVVVTVGSDACEWGQLPSWYDKIRSQQHLRAGDGTEMVETVRLDITEPVSASRERPLRDRSEALTAHLEGGRKEEFLKLFDDLTQPALDVRAKGIPYLIELYYTVALVLLSYLNRWKHDDNIDANALMKYDLQASWHESFRYLRKTAESLFDFRQSSERNRAAAAIDKVRAYIAEHIAEDLSLVHLGNVIHFNPSYLSRLFKQECGVNLSDYIEEMRIEKAKELLRRNDLKIADVGSLTGYEAAHSFTRFFKKMTGVTPQEYREMQRN</sequence>
<dbReference type="EMBL" id="JBHSMJ010000022">
    <property type="protein sequence ID" value="MFC5449867.1"/>
    <property type="molecule type" value="Genomic_DNA"/>
</dbReference>
<evidence type="ECO:0000313" key="8">
    <source>
        <dbReference type="Proteomes" id="UP001596044"/>
    </source>
</evidence>
<dbReference type="PROSITE" id="PS50110">
    <property type="entry name" value="RESPONSE_REGULATORY"/>
    <property type="match status" value="1"/>
</dbReference>
<comment type="caution">
    <text evidence="7">The sequence shown here is derived from an EMBL/GenBank/DDBJ whole genome shotgun (WGS) entry which is preliminary data.</text>
</comment>
<dbReference type="Pfam" id="PF00072">
    <property type="entry name" value="Response_reg"/>
    <property type="match status" value="1"/>
</dbReference>
<dbReference type="PANTHER" id="PTHR43280:SF28">
    <property type="entry name" value="HTH-TYPE TRANSCRIPTIONAL ACTIVATOR RHAS"/>
    <property type="match status" value="1"/>
</dbReference>
<evidence type="ECO:0000256" key="3">
    <source>
        <dbReference type="ARBA" id="ARBA00023163"/>
    </source>
</evidence>
<dbReference type="Gene3D" id="3.40.50.2300">
    <property type="match status" value="1"/>
</dbReference>
<dbReference type="Proteomes" id="UP001596044">
    <property type="component" value="Unassembled WGS sequence"/>
</dbReference>
<reference evidence="8" key="1">
    <citation type="journal article" date="2019" name="Int. J. Syst. Evol. Microbiol.">
        <title>The Global Catalogue of Microorganisms (GCM) 10K type strain sequencing project: providing services to taxonomists for standard genome sequencing and annotation.</title>
        <authorList>
            <consortium name="The Broad Institute Genomics Platform"/>
            <consortium name="The Broad Institute Genome Sequencing Center for Infectious Disease"/>
            <person name="Wu L."/>
            <person name="Ma J."/>
        </authorList>
    </citation>
    <scope>NUCLEOTIDE SEQUENCE [LARGE SCALE GENOMIC DNA]</scope>
    <source>
        <strain evidence="8">KACC 11904</strain>
    </source>
</reference>
<dbReference type="PROSITE" id="PS00041">
    <property type="entry name" value="HTH_ARAC_FAMILY_1"/>
    <property type="match status" value="1"/>
</dbReference>
<evidence type="ECO:0000256" key="1">
    <source>
        <dbReference type="ARBA" id="ARBA00023015"/>
    </source>
</evidence>
<keyword evidence="1" id="KW-0805">Transcription regulation</keyword>
<dbReference type="InterPro" id="IPR011006">
    <property type="entry name" value="CheY-like_superfamily"/>
</dbReference>
<evidence type="ECO:0000259" key="5">
    <source>
        <dbReference type="PROSITE" id="PS01124"/>
    </source>
</evidence>
<dbReference type="PANTHER" id="PTHR43280">
    <property type="entry name" value="ARAC-FAMILY TRANSCRIPTIONAL REGULATOR"/>
    <property type="match status" value="1"/>
</dbReference>
<keyword evidence="2" id="KW-0238">DNA-binding</keyword>
<dbReference type="SMART" id="SM00448">
    <property type="entry name" value="REC"/>
    <property type="match status" value="1"/>
</dbReference>
<organism evidence="7 8">
    <name type="scientific">Paenibacillus aestuarii</name>
    <dbReference type="NCBI Taxonomy" id="516965"/>
    <lineage>
        <taxon>Bacteria</taxon>
        <taxon>Bacillati</taxon>
        <taxon>Bacillota</taxon>
        <taxon>Bacilli</taxon>
        <taxon>Bacillales</taxon>
        <taxon>Paenibacillaceae</taxon>
        <taxon>Paenibacillus</taxon>
    </lineage>
</organism>
<protein>
    <submittedName>
        <fullName evidence="7">Response regulator</fullName>
    </submittedName>
</protein>
<gene>
    <name evidence="7" type="ORF">ACFPOG_16565</name>
</gene>
<dbReference type="InterPro" id="IPR009057">
    <property type="entry name" value="Homeodomain-like_sf"/>
</dbReference>
<name>A0ABW0KB23_9BACL</name>
<dbReference type="PROSITE" id="PS01124">
    <property type="entry name" value="HTH_ARAC_FAMILY_2"/>
    <property type="match status" value="1"/>
</dbReference>
<keyword evidence="3" id="KW-0804">Transcription</keyword>
<dbReference type="InterPro" id="IPR018060">
    <property type="entry name" value="HTH_AraC"/>
</dbReference>
<dbReference type="SUPFAM" id="SSF52172">
    <property type="entry name" value="CheY-like"/>
    <property type="match status" value="1"/>
</dbReference>
<dbReference type="SUPFAM" id="SSF46689">
    <property type="entry name" value="Homeodomain-like"/>
    <property type="match status" value="2"/>
</dbReference>
<dbReference type="SMART" id="SM00342">
    <property type="entry name" value="HTH_ARAC"/>
    <property type="match status" value="1"/>
</dbReference>
<evidence type="ECO:0000259" key="6">
    <source>
        <dbReference type="PROSITE" id="PS50110"/>
    </source>
</evidence>
<accession>A0ABW0KB23</accession>
<dbReference type="Gene3D" id="1.10.10.60">
    <property type="entry name" value="Homeodomain-like"/>
    <property type="match status" value="2"/>
</dbReference>
<feature type="domain" description="HTH araC/xylS-type" evidence="5">
    <location>
        <begin position="437"/>
        <end position="535"/>
    </location>
</feature>
<keyword evidence="4" id="KW-0597">Phosphoprotein</keyword>
<proteinExistence type="predicted"/>
<evidence type="ECO:0000313" key="7">
    <source>
        <dbReference type="EMBL" id="MFC5449867.1"/>
    </source>
</evidence>
<feature type="modified residue" description="4-aspartylphosphate" evidence="4">
    <location>
        <position position="51"/>
    </location>
</feature>
<keyword evidence="8" id="KW-1185">Reference proteome</keyword>
<dbReference type="CDD" id="cd17536">
    <property type="entry name" value="REC_YesN-like"/>
    <property type="match status" value="1"/>
</dbReference>
<dbReference type="InterPro" id="IPR018062">
    <property type="entry name" value="HTH_AraC-typ_CS"/>
</dbReference>
<dbReference type="InterPro" id="IPR001789">
    <property type="entry name" value="Sig_transdc_resp-reg_receiver"/>
</dbReference>
<evidence type="ECO:0000256" key="2">
    <source>
        <dbReference type="ARBA" id="ARBA00023125"/>
    </source>
</evidence>
<feature type="domain" description="Response regulatory" evidence="6">
    <location>
        <begin position="1"/>
        <end position="116"/>
    </location>
</feature>
<evidence type="ECO:0000256" key="4">
    <source>
        <dbReference type="PROSITE-ProRule" id="PRU00169"/>
    </source>
</evidence>
<dbReference type="PRINTS" id="PR00032">
    <property type="entry name" value="HTHARAC"/>
</dbReference>